<protein>
    <submittedName>
        <fullName evidence="1">Uncharacterized protein</fullName>
    </submittedName>
</protein>
<sequence length="45" mass="5071">MNDFSEQPVGTEQLLVPFLTGCSVTKHGNMQGLERIWNNETTFSL</sequence>
<proteinExistence type="predicted"/>
<name>A0A8S5Q6W8_9CAUD</name>
<dbReference type="EMBL" id="BK015593">
    <property type="protein sequence ID" value="DAE14800.1"/>
    <property type="molecule type" value="Genomic_DNA"/>
</dbReference>
<reference evidence="1" key="1">
    <citation type="journal article" date="2021" name="Proc. Natl. Acad. Sci. U.S.A.">
        <title>A Catalog of Tens of Thousands of Viruses from Human Metagenomes Reveals Hidden Associations with Chronic Diseases.</title>
        <authorList>
            <person name="Tisza M.J."/>
            <person name="Buck C.B."/>
        </authorList>
    </citation>
    <scope>NUCLEOTIDE SEQUENCE</scope>
    <source>
        <strain evidence="1">CtTBd21</strain>
    </source>
</reference>
<organism evidence="1">
    <name type="scientific">Siphoviridae sp. ctTBd21</name>
    <dbReference type="NCBI Taxonomy" id="2825516"/>
    <lineage>
        <taxon>Viruses</taxon>
        <taxon>Duplodnaviria</taxon>
        <taxon>Heunggongvirae</taxon>
        <taxon>Uroviricota</taxon>
        <taxon>Caudoviricetes</taxon>
    </lineage>
</organism>
<accession>A0A8S5Q6W8</accession>
<evidence type="ECO:0000313" key="1">
    <source>
        <dbReference type="EMBL" id="DAE14800.1"/>
    </source>
</evidence>